<keyword evidence="4" id="KW-0732">Signal</keyword>
<evidence type="ECO:0000256" key="3">
    <source>
        <dbReference type="ARBA" id="ARBA00022525"/>
    </source>
</evidence>
<comment type="caution">
    <text evidence="5">The sequence shown here is derived from an EMBL/GenBank/DDBJ whole genome shotgun (WGS) entry which is preliminary data.</text>
</comment>
<evidence type="ECO:0000313" key="5">
    <source>
        <dbReference type="EMBL" id="CAB3387557.1"/>
    </source>
</evidence>
<comment type="similarity">
    <text evidence="2">Belongs to the major royal jelly protein family.</text>
</comment>
<evidence type="ECO:0008006" key="7">
    <source>
        <dbReference type="Google" id="ProtNLM"/>
    </source>
</evidence>
<dbReference type="InterPro" id="IPR011042">
    <property type="entry name" value="6-blade_b-propeller_TolB-like"/>
</dbReference>
<dbReference type="Gene3D" id="2.120.10.30">
    <property type="entry name" value="TolB, C-terminal domain"/>
    <property type="match status" value="1"/>
</dbReference>
<accession>A0A8S1EBL2</accession>
<gene>
    <name evidence="5" type="ORF">CLODIP_2_CD09552</name>
</gene>
<proteinExistence type="inferred from homology"/>
<organism evidence="5 6">
    <name type="scientific">Cloeon dipterum</name>
    <dbReference type="NCBI Taxonomy" id="197152"/>
    <lineage>
        <taxon>Eukaryota</taxon>
        <taxon>Metazoa</taxon>
        <taxon>Ecdysozoa</taxon>
        <taxon>Arthropoda</taxon>
        <taxon>Hexapoda</taxon>
        <taxon>Insecta</taxon>
        <taxon>Pterygota</taxon>
        <taxon>Palaeoptera</taxon>
        <taxon>Ephemeroptera</taxon>
        <taxon>Pisciforma</taxon>
        <taxon>Baetidae</taxon>
        <taxon>Cloeon</taxon>
    </lineage>
</organism>
<dbReference type="Pfam" id="PF03022">
    <property type="entry name" value="MRJP"/>
    <property type="match status" value="1"/>
</dbReference>
<feature type="signal peptide" evidence="4">
    <location>
        <begin position="1"/>
        <end position="18"/>
    </location>
</feature>
<dbReference type="PANTHER" id="PTHR10009">
    <property type="entry name" value="PROTEIN YELLOW-RELATED"/>
    <property type="match status" value="1"/>
</dbReference>
<evidence type="ECO:0000313" key="6">
    <source>
        <dbReference type="Proteomes" id="UP000494165"/>
    </source>
</evidence>
<keyword evidence="3" id="KW-0964">Secreted</keyword>
<dbReference type="SUPFAM" id="SSF63829">
    <property type="entry name" value="Calcium-dependent phosphotriesterase"/>
    <property type="match status" value="1"/>
</dbReference>
<keyword evidence="6" id="KW-1185">Reference proteome</keyword>
<evidence type="ECO:0000256" key="1">
    <source>
        <dbReference type="ARBA" id="ARBA00004613"/>
    </source>
</evidence>
<dbReference type="PANTHER" id="PTHR10009:SF18">
    <property type="entry name" value="PROTEIN YELLOW-LIKE PROTEIN"/>
    <property type="match status" value="1"/>
</dbReference>
<protein>
    <recommendedName>
        <fullName evidence="7">Bee-milk protein</fullName>
    </recommendedName>
</protein>
<reference evidence="5 6" key="1">
    <citation type="submission" date="2020-04" db="EMBL/GenBank/DDBJ databases">
        <authorList>
            <person name="Alioto T."/>
            <person name="Alioto T."/>
            <person name="Gomez Garrido J."/>
        </authorList>
    </citation>
    <scope>NUCLEOTIDE SEQUENCE [LARGE SCALE GENOMIC DNA]</scope>
</reference>
<evidence type="ECO:0000256" key="2">
    <source>
        <dbReference type="ARBA" id="ARBA00009127"/>
    </source>
</evidence>
<dbReference type="AlphaFoldDB" id="A0A8S1EBL2"/>
<feature type="chain" id="PRO_5035933480" description="Bee-milk protein" evidence="4">
    <location>
        <begin position="19"/>
        <end position="315"/>
    </location>
</feature>
<dbReference type="EMBL" id="CADEPI010000588">
    <property type="protein sequence ID" value="CAB3387557.1"/>
    <property type="molecule type" value="Genomic_DNA"/>
</dbReference>
<dbReference type="Proteomes" id="UP000494165">
    <property type="component" value="Unassembled WGS sequence"/>
</dbReference>
<dbReference type="GO" id="GO:0005576">
    <property type="term" value="C:extracellular region"/>
    <property type="evidence" value="ECO:0007669"/>
    <property type="project" value="UniProtKB-SubCell"/>
</dbReference>
<evidence type="ECO:0000256" key="4">
    <source>
        <dbReference type="SAM" id="SignalP"/>
    </source>
</evidence>
<sequence length="315" mass="35343">MNWSSLIIGTLLFSVSAAFTRVYEWNETEFSREAPSSMVVHGDRIFFGFPINSSRKTARLAFAWLPGGNNSNLSPSLHPLQLQEEIGENCDAVQGVIDLKTDELGRLWVLDGASRNCQPTFRIFDLKDNDSLLLVHPLAGNPRNIVAIADVLADKLAVVSEWTGKFFYFVLNENKTVPSSDPMTDPSYQGQGIKDLAWILISPQKRQFGYACSFQCREIFLADDSTTPTTLTKIGTLSSDSKGMLMDKKGVLYFVHETEKRVTAWDTKGPFKEELLHKFDSDVDSINFALDGADNLWLLSHHASSRFFLLKGQYK</sequence>
<name>A0A8S1EBL2_9INSE</name>
<comment type="subcellular location">
    <subcellularLocation>
        <location evidence="1">Secreted</location>
    </subcellularLocation>
</comment>
<dbReference type="InterPro" id="IPR017996">
    <property type="entry name" value="MRJP/yellow-related"/>
</dbReference>